<name>A0AAV6KM32_9ERIC</name>
<dbReference type="Gene3D" id="3.90.1150.10">
    <property type="entry name" value="Aspartate Aminotransferase, domain 1"/>
    <property type="match status" value="1"/>
</dbReference>
<dbReference type="EMBL" id="JACTNZ010000004">
    <property type="protein sequence ID" value="KAG5553583.1"/>
    <property type="molecule type" value="Genomic_DNA"/>
</dbReference>
<sequence length="75" mass="7877">MSTVSALTIRGVINDMLGNINRSDPRSVIPLGLGDPAAFPCFRTTQIADDAINDAVRSAGFNGYASTVGILPARR</sequence>
<organism evidence="1 2">
    <name type="scientific">Rhododendron griersonianum</name>
    <dbReference type="NCBI Taxonomy" id="479676"/>
    <lineage>
        <taxon>Eukaryota</taxon>
        <taxon>Viridiplantae</taxon>
        <taxon>Streptophyta</taxon>
        <taxon>Embryophyta</taxon>
        <taxon>Tracheophyta</taxon>
        <taxon>Spermatophyta</taxon>
        <taxon>Magnoliopsida</taxon>
        <taxon>eudicotyledons</taxon>
        <taxon>Gunneridae</taxon>
        <taxon>Pentapetalae</taxon>
        <taxon>asterids</taxon>
        <taxon>Ericales</taxon>
        <taxon>Ericaceae</taxon>
        <taxon>Ericoideae</taxon>
        <taxon>Rhodoreae</taxon>
        <taxon>Rhododendron</taxon>
    </lineage>
</organism>
<dbReference type="GO" id="GO:0006572">
    <property type="term" value="P:L-tyrosine catabolic process"/>
    <property type="evidence" value="ECO:0007669"/>
    <property type="project" value="TreeGrafter"/>
</dbReference>
<evidence type="ECO:0008006" key="3">
    <source>
        <dbReference type="Google" id="ProtNLM"/>
    </source>
</evidence>
<keyword evidence="2" id="KW-1185">Reference proteome</keyword>
<reference evidence="1" key="1">
    <citation type="submission" date="2020-08" db="EMBL/GenBank/DDBJ databases">
        <title>Plant Genome Project.</title>
        <authorList>
            <person name="Zhang R.-G."/>
        </authorList>
    </citation>
    <scope>NUCLEOTIDE SEQUENCE</scope>
    <source>
        <strain evidence="1">WSP0</strain>
        <tissue evidence="1">Leaf</tissue>
    </source>
</reference>
<dbReference type="Proteomes" id="UP000823749">
    <property type="component" value="Chromosome 4"/>
</dbReference>
<dbReference type="PANTHER" id="PTHR45744">
    <property type="entry name" value="TYROSINE AMINOTRANSFERASE"/>
    <property type="match status" value="1"/>
</dbReference>
<accession>A0AAV6KM32</accession>
<dbReference type="PANTHER" id="PTHR45744:SF11">
    <property type="entry name" value="TYROSINE AMINOTRANSFERASE"/>
    <property type="match status" value="1"/>
</dbReference>
<evidence type="ECO:0000313" key="1">
    <source>
        <dbReference type="EMBL" id="KAG5553583.1"/>
    </source>
</evidence>
<dbReference type="AlphaFoldDB" id="A0AAV6KM32"/>
<comment type="caution">
    <text evidence="1">The sequence shown here is derived from an EMBL/GenBank/DDBJ whole genome shotgun (WGS) entry which is preliminary data.</text>
</comment>
<proteinExistence type="predicted"/>
<dbReference type="GO" id="GO:0004838">
    <property type="term" value="F:L-tyrosine-2-oxoglutarate transaminase activity"/>
    <property type="evidence" value="ECO:0007669"/>
    <property type="project" value="TreeGrafter"/>
</dbReference>
<gene>
    <name evidence="1" type="ORF">RHGRI_011464</name>
</gene>
<evidence type="ECO:0000313" key="2">
    <source>
        <dbReference type="Proteomes" id="UP000823749"/>
    </source>
</evidence>
<protein>
    <recommendedName>
        <fullName evidence="3">Aspartate aminotransferase</fullName>
    </recommendedName>
</protein>
<dbReference type="Gene3D" id="3.40.640.10">
    <property type="entry name" value="Type I PLP-dependent aspartate aminotransferase-like (Major domain)"/>
    <property type="match status" value="1"/>
</dbReference>
<dbReference type="InterPro" id="IPR015421">
    <property type="entry name" value="PyrdxlP-dep_Trfase_major"/>
</dbReference>
<dbReference type="InterPro" id="IPR015422">
    <property type="entry name" value="PyrdxlP-dep_Trfase_small"/>
</dbReference>